<proteinExistence type="predicted"/>
<dbReference type="InterPro" id="IPR008792">
    <property type="entry name" value="PQQD"/>
</dbReference>
<evidence type="ECO:0000313" key="1">
    <source>
        <dbReference type="EMBL" id="QAT43856.1"/>
    </source>
</evidence>
<protein>
    <submittedName>
        <fullName evidence="1">PqqD family protein</fullName>
    </submittedName>
</protein>
<sequence length="116" mass="13945">MSIKQDNFLDVIFRVSNKLLYEVSEEGIVTILIKQDHMIQRFFRKLRVKIPEYRRITMDDFGSYAFLQIDGHKTVREIGEALEAEFGDKVQPLYERLSLFLRHIQDQYQYIEEVQL</sequence>
<dbReference type="KEGG" id="amij:EQM06_11830"/>
<dbReference type="OrthoDB" id="308521at2"/>
<reference evidence="1 2" key="1">
    <citation type="submission" date="2019-01" db="EMBL/GenBank/DDBJ databases">
        <title>Draft genomes of a novel of Aminipila strains.</title>
        <authorList>
            <person name="Ma S."/>
        </authorList>
    </citation>
    <scope>NUCLEOTIDE SEQUENCE [LARGE SCALE GENOMIC DNA]</scope>
    <source>
        <strain evidence="2">JN-39</strain>
    </source>
</reference>
<evidence type="ECO:0000313" key="2">
    <source>
        <dbReference type="Proteomes" id="UP000287601"/>
    </source>
</evidence>
<organism evidence="1 2">
    <name type="scientific">Aminipila luticellarii</name>
    <dbReference type="NCBI Taxonomy" id="2507160"/>
    <lineage>
        <taxon>Bacteria</taxon>
        <taxon>Bacillati</taxon>
        <taxon>Bacillota</taxon>
        <taxon>Clostridia</taxon>
        <taxon>Peptostreptococcales</taxon>
        <taxon>Anaerovoracaceae</taxon>
        <taxon>Aminipila</taxon>
    </lineage>
</organism>
<dbReference type="Proteomes" id="UP000287601">
    <property type="component" value="Chromosome"/>
</dbReference>
<name>A0A410PYF0_9FIRM</name>
<dbReference type="EMBL" id="CP035281">
    <property type="protein sequence ID" value="QAT43856.1"/>
    <property type="molecule type" value="Genomic_DNA"/>
</dbReference>
<accession>A0A410PYF0</accession>
<gene>
    <name evidence="1" type="ORF">EQM06_11830</name>
</gene>
<dbReference type="Pfam" id="PF05402">
    <property type="entry name" value="PqqD"/>
    <property type="match status" value="1"/>
</dbReference>
<keyword evidence="2" id="KW-1185">Reference proteome</keyword>
<dbReference type="AlphaFoldDB" id="A0A410PYF0"/>
<dbReference type="RefSeq" id="WP_128746564.1">
    <property type="nucleotide sequence ID" value="NZ_CP035281.1"/>
</dbReference>